<dbReference type="AlphaFoldDB" id="A0A2P8EZG4"/>
<dbReference type="OrthoDB" id="6997572at2"/>
<sequence>MRSILLIIALLLSGCSAEGPEAQLKDYAKRVSNAIDYDFDVQFNHTLPAYPPKRLQQLTVTEQREGLIDVLDLRPCGLLELIGERNSSLGVMAPSSQRLIYELSFLPRLRHCIHELDRTEANDDTENLLQRLRQIEETKHRNLPSVISNAIFSADEISAQFALNAAPLTTETLAQSSNLLPAFERFTHLANISQQAQWPEPPWTHDLETSYASFYQSDFGAGWLKSLSLLTQTLDQTANAIHARLDQRPICFNRTPTPQAAIIRTVFQRYYAQELQPWMSAVHRNGTQWRQQWLTLLEQLPTTPAVEQYFMALFGPQNGSLWQAYTEARTRHTDAWQRLLGDCGMMPGN</sequence>
<dbReference type="RefSeq" id="WP_106591087.1">
    <property type="nucleotide sequence ID" value="NZ_PYGI01000006.1"/>
</dbReference>
<organism evidence="1 2">
    <name type="scientific">Marinobacterium halophilum</name>
    <dbReference type="NCBI Taxonomy" id="267374"/>
    <lineage>
        <taxon>Bacteria</taxon>
        <taxon>Pseudomonadati</taxon>
        <taxon>Pseudomonadota</taxon>
        <taxon>Gammaproteobacteria</taxon>
        <taxon>Oceanospirillales</taxon>
        <taxon>Oceanospirillaceae</taxon>
        <taxon>Marinobacterium</taxon>
    </lineage>
</organism>
<proteinExistence type="predicted"/>
<evidence type="ECO:0000313" key="2">
    <source>
        <dbReference type="Proteomes" id="UP000242133"/>
    </source>
</evidence>
<reference evidence="1 2" key="1">
    <citation type="submission" date="2018-03" db="EMBL/GenBank/DDBJ databases">
        <title>Genomic Encyclopedia of Archaeal and Bacterial Type Strains, Phase II (KMG-II): from individual species to whole genera.</title>
        <authorList>
            <person name="Goeker M."/>
        </authorList>
    </citation>
    <scope>NUCLEOTIDE SEQUENCE [LARGE SCALE GENOMIC DNA]</scope>
    <source>
        <strain evidence="1 2">DSM 17586</strain>
    </source>
</reference>
<protein>
    <recommendedName>
        <fullName evidence="3">DUF3080 family protein</fullName>
    </recommendedName>
</protein>
<dbReference type="InterPro" id="IPR021431">
    <property type="entry name" value="DUF3080"/>
</dbReference>
<dbReference type="Pfam" id="PF11279">
    <property type="entry name" value="DUF3080"/>
    <property type="match status" value="1"/>
</dbReference>
<name>A0A2P8EZG4_9GAMM</name>
<dbReference type="Proteomes" id="UP000242133">
    <property type="component" value="Unassembled WGS sequence"/>
</dbReference>
<evidence type="ECO:0008006" key="3">
    <source>
        <dbReference type="Google" id="ProtNLM"/>
    </source>
</evidence>
<accession>A0A2P8EZG4</accession>
<comment type="caution">
    <text evidence="1">The sequence shown here is derived from an EMBL/GenBank/DDBJ whole genome shotgun (WGS) entry which is preliminary data.</text>
</comment>
<dbReference type="PROSITE" id="PS51257">
    <property type="entry name" value="PROKAR_LIPOPROTEIN"/>
    <property type="match status" value="1"/>
</dbReference>
<evidence type="ECO:0000313" key="1">
    <source>
        <dbReference type="EMBL" id="PSL14861.1"/>
    </source>
</evidence>
<dbReference type="EMBL" id="PYGI01000006">
    <property type="protein sequence ID" value="PSL14861.1"/>
    <property type="molecule type" value="Genomic_DNA"/>
</dbReference>
<keyword evidence="2" id="KW-1185">Reference proteome</keyword>
<gene>
    <name evidence="1" type="ORF">CLV44_10637</name>
</gene>